<comment type="caution">
    <text evidence="2">The sequence shown here is derived from an EMBL/GenBank/DDBJ whole genome shotgun (WGS) entry which is preliminary data.</text>
</comment>
<reference evidence="2" key="2">
    <citation type="journal article" date="2021" name="World Allergy Organ. J.">
        <title>Chromosome-level assembly of Dermatophagoides farinae genome and transcriptome reveals two novel allergens Der f 37 and Der f 39.</title>
        <authorList>
            <person name="Chen J."/>
            <person name="Cai Z."/>
            <person name="Fan D."/>
            <person name="Hu J."/>
            <person name="Hou Y."/>
            <person name="He Y."/>
            <person name="Zhang Z."/>
            <person name="Zhao Z."/>
            <person name="Gao P."/>
            <person name="Hu W."/>
            <person name="Sun J."/>
            <person name="Li J."/>
            <person name="Ji K."/>
        </authorList>
    </citation>
    <scope>NUCLEOTIDE SEQUENCE</scope>
    <source>
        <strain evidence="2">JKM2019</strain>
    </source>
</reference>
<evidence type="ECO:0000259" key="1">
    <source>
        <dbReference type="Pfam" id="PF11521"/>
    </source>
</evidence>
<dbReference type="InterPro" id="IPR021600">
    <property type="entry name" value="TFIIE_asu_C"/>
</dbReference>
<name>A0A9D4P948_DERFA</name>
<dbReference type="Pfam" id="PF11521">
    <property type="entry name" value="TFIIE-A_C"/>
    <property type="match status" value="1"/>
</dbReference>
<gene>
    <name evidence="2" type="ORF">HUG17_1920</name>
</gene>
<accession>A0A9D4P948</accession>
<dbReference type="Gene3D" id="6.10.140.1250">
    <property type="match status" value="1"/>
</dbReference>
<sequence>MNDDPMNQNGNNNINVDMNFFNHLPFIRVNGHLVSLIDLSDEHIVKMNDMEKQDYIRTAQQLYATVFDI</sequence>
<reference evidence="2" key="1">
    <citation type="submission" date="2020-06" db="EMBL/GenBank/DDBJ databases">
        <authorList>
            <person name="Ji K."/>
            <person name="Li J."/>
        </authorList>
    </citation>
    <scope>NUCLEOTIDE SEQUENCE</scope>
    <source>
        <strain evidence="2">JKM2019</strain>
        <tissue evidence="2">Whole body</tissue>
    </source>
</reference>
<dbReference type="EMBL" id="SDOV01000001">
    <property type="protein sequence ID" value="KAH7646382.1"/>
    <property type="molecule type" value="Genomic_DNA"/>
</dbReference>
<proteinExistence type="predicted"/>
<dbReference type="AlphaFoldDB" id="A0A9D4P948"/>
<organism evidence="2">
    <name type="scientific">Dermatophagoides farinae</name>
    <name type="common">American house dust mite</name>
    <dbReference type="NCBI Taxonomy" id="6954"/>
    <lineage>
        <taxon>Eukaryota</taxon>
        <taxon>Metazoa</taxon>
        <taxon>Ecdysozoa</taxon>
        <taxon>Arthropoda</taxon>
        <taxon>Chelicerata</taxon>
        <taxon>Arachnida</taxon>
        <taxon>Acari</taxon>
        <taxon>Acariformes</taxon>
        <taxon>Sarcoptiformes</taxon>
        <taxon>Astigmata</taxon>
        <taxon>Psoroptidia</taxon>
        <taxon>Analgoidea</taxon>
        <taxon>Pyroglyphidae</taxon>
        <taxon>Dermatophagoidinae</taxon>
        <taxon>Dermatophagoides</taxon>
    </lineage>
</organism>
<protein>
    <submittedName>
        <fullName evidence="2">Transcription factor iie-like protein</fullName>
    </submittedName>
</protein>
<dbReference type="Proteomes" id="UP000828236">
    <property type="component" value="Unassembled WGS sequence"/>
</dbReference>
<feature type="domain" description="Transcription factor TFIIE alpha subunit C-terminal" evidence="1">
    <location>
        <begin position="24"/>
        <end position="68"/>
    </location>
</feature>
<evidence type="ECO:0000313" key="2">
    <source>
        <dbReference type="EMBL" id="KAH7646382.1"/>
    </source>
</evidence>